<comment type="caution">
    <text evidence="2">The sequence shown here is derived from an EMBL/GenBank/DDBJ whole genome shotgun (WGS) entry which is preliminary data.</text>
</comment>
<dbReference type="AlphaFoldDB" id="A0AAW1EBX3"/>
<evidence type="ECO:0000256" key="1">
    <source>
        <dbReference type="SAM" id="MobiDB-lite"/>
    </source>
</evidence>
<evidence type="ECO:0000313" key="3">
    <source>
        <dbReference type="Proteomes" id="UP001488805"/>
    </source>
</evidence>
<sequence>MSIRPAARCGRRAAVWLLGARDWRGAVQQQQRSPGKRELTRKKERGKTGSLSCQTAASPLKQPTAAFR</sequence>
<gene>
    <name evidence="2" type="ORF">VZT92_022614</name>
</gene>
<accession>A0AAW1EBX3</accession>
<reference evidence="2 3" key="1">
    <citation type="journal article" date="2024" name="Genome Biol. Evol.">
        <title>Chromosome-level genome assembly of the viviparous eelpout Zoarces viviparus.</title>
        <authorList>
            <person name="Fuhrmann N."/>
            <person name="Brasseur M.V."/>
            <person name="Bakowski C.E."/>
            <person name="Podsiadlowski L."/>
            <person name="Prost S."/>
            <person name="Krehenwinkel H."/>
            <person name="Mayer C."/>
        </authorList>
    </citation>
    <scope>NUCLEOTIDE SEQUENCE [LARGE SCALE GENOMIC DNA]</scope>
    <source>
        <strain evidence="2">NO-MEL_2022_Ind0_liver</strain>
    </source>
</reference>
<proteinExistence type="predicted"/>
<feature type="region of interest" description="Disordered" evidence="1">
    <location>
        <begin position="25"/>
        <end position="68"/>
    </location>
</feature>
<dbReference type="Proteomes" id="UP001488805">
    <property type="component" value="Unassembled WGS sequence"/>
</dbReference>
<dbReference type="EMBL" id="JBCEZU010000434">
    <property type="protein sequence ID" value="KAK9519914.1"/>
    <property type="molecule type" value="Genomic_DNA"/>
</dbReference>
<organism evidence="2 3">
    <name type="scientific">Zoarces viviparus</name>
    <name type="common">Viviparous eelpout</name>
    <name type="synonym">Blennius viviparus</name>
    <dbReference type="NCBI Taxonomy" id="48416"/>
    <lineage>
        <taxon>Eukaryota</taxon>
        <taxon>Metazoa</taxon>
        <taxon>Chordata</taxon>
        <taxon>Craniata</taxon>
        <taxon>Vertebrata</taxon>
        <taxon>Euteleostomi</taxon>
        <taxon>Actinopterygii</taxon>
        <taxon>Neopterygii</taxon>
        <taxon>Teleostei</taxon>
        <taxon>Neoteleostei</taxon>
        <taxon>Acanthomorphata</taxon>
        <taxon>Eupercaria</taxon>
        <taxon>Perciformes</taxon>
        <taxon>Cottioidei</taxon>
        <taxon>Zoarcales</taxon>
        <taxon>Zoarcidae</taxon>
        <taxon>Zoarcinae</taxon>
        <taxon>Zoarces</taxon>
    </lineage>
</organism>
<protein>
    <submittedName>
        <fullName evidence="2">Uncharacterized protein</fullName>
    </submittedName>
</protein>
<keyword evidence="3" id="KW-1185">Reference proteome</keyword>
<name>A0AAW1EBX3_ZOAVI</name>
<evidence type="ECO:0000313" key="2">
    <source>
        <dbReference type="EMBL" id="KAK9519914.1"/>
    </source>
</evidence>